<feature type="chain" id="PRO_5043898368" evidence="2">
    <location>
        <begin position="25"/>
        <end position="229"/>
    </location>
</feature>
<evidence type="ECO:0000313" key="4">
    <source>
        <dbReference type="Proteomes" id="UP001497623"/>
    </source>
</evidence>
<dbReference type="InterPro" id="IPR003057">
    <property type="entry name" value="Invtbrt_color"/>
</dbReference>
<organism evidence="3 4">
    <name type="scientific">Meganyctiphanes norvegica</name>
    <name type="common">Northern krill</name>
    <name type="synonym">Thysanopoda norvegica</name>
    <dbReference type="NCBI Taxonomy" id="48144"/>
    <lineage>
        <taxon>Eukaryota</taxon>
        <taxon>Metazoa</taxon>
        <taxon>Ecdysozoa</taxon>
        <taxon>Arthropoda</taxon>
        <taxon>Crustacea</taxon>
        <taxon>Multicrustacea</taxon>
        <taxon>Malacostraca</taxon>
        <taxon>Eumalacostraca</taxon>
        <taxon>Eucarida</taxon>
        <taxon>Euphausiacea</taxon>
        <taxon>Euphausiidae</taxon>
        <taxon>Meganyctiphanes</taxon>
    </lineage>
</organism>
<dbReference type="Proteomes" id="UP001497623">
    <property type="component" value="Unassembled WGS sequence"/>
</dbReference>
<dbReference type="PANTHER" id="PTHR10612:SF34">
    <property type="entry name" value="APOLIPOPROTEIN D"/>
    <property type="match status" value="1"/>
</dbReference>
<dbReference type="EMBL" id="CAXKWB010071212">
    <property type="protein sequence ID" value="CAL4194771.1"/>
    <property type="molecule type" value="Genomic_DNA"/>
</dbReference>
<evidence type="ECO:0000256" key="2">
    <source>
        <dbReference type="SAM" id="SignalP"/>
    </source>
</evidence>
<proteinExistence type="predicted"/>
<dbReference type="GO" id="GO:0031409">
    <property type="term" value="F:pigment binding"/>
    <property type="evidence" value="ECO:0007669"/>
    <property type="project" value="InterPro"/>
</dbReference>
<dbReference type="PANTHER" id="PTHR10612">
    <property type="entry name" value="APOLIPOPROTEIN D"/>
    <property type="match status" value="1"/>
</dbReference>
<evidence type="ECO:0000313" key="3">
    <source>
        <dbReference type="EMBL" id="CAL4194771.1"/>
    </source>
</evidence>
<gene>
    <name evidence="3" type="ORF">MNOR_LOCUS36992</name>
</gene>
<dbReference type="InterPro" id="IPR012674">
    <property type="entry name" value="Calycin"/>
</dbReference>
<dbReference type="PRINTS" id="PR01273">
    <property type="entry name" value="INVTBRTCOLOR"/>
</dbReference>
<dbReference type="GO" id="GO:0006629">
    <property type="term" value="P:lipid metabolic process"/>
    <property type="evidence" value="ECO:0007669"/>
    <property type="project" value="TreeGrafter"/>
</dbReference>
<dbReference type="AlphaFoldDB" id="A0AAV2SG69"/>
<name>A0AAV2SG69_MEGNR</name>
<accession>A0AAV2SG69</accession>
<reference evidence="3 4" key="1">
    <citation type="submission" date="2024-05" db="EMBL/GenBank/DDBJ databases">
        <authorList>
            <person name="Wallberg A."/>
        </authorList>
    </citation>
    <scope>NUCLEOTIDE SEQUENCE [LARGE SCALE GENOMIC DNA]</scope>
</reference>
<sequence>FLVRLSIMKSYTLVTLAIIGFAVAESIAPTADVSTVPDFVVEGTCPVVDEKALWDKQKPNHPKFAGQWYEIARTANPYQLVKDCTFSQLTHLHDNGFQHVAMGLAADGSLIRRDGVTFPFITGANAATPHLSIQFESPSFAAPFVILDTDYDSYACIYSCMDFNNRYVSDFGFIWSRVADMHPIKYDKCKAAFASISVDTGRLVTVKHGDDCNYANLQARLLSGGKTEL</sequence>
<keyword evidence="4" id="KW-1185">Reference proteome</keyword>
<keyword evidence="2" id="KW-0732">Signal</keyword>
<protein>
    <submittedName>
        <fullName evidence="3">Uncharacterized protein</fullName>
    </submittedName>
</protein>
<evidence type="ECO:0000256" key="1">
    <source>
        <dbReference type="ARBA" id="ARBA00023157"/>
    </source>
</evidence>
<dbReference type="GO" id="GO:0000302">
    <property type="term" value="P:response to reactive oxygen species"/>
    <property type="evidence" value="ECO:0007669"/>
    <property type="project" value="TreeGrafter"/>
</dbReference>
<feature type="non-terminal residue" evidence="3">
    <location>
        <position position="1"/>
    </location>
</feature>
<dbReference type="GO" id="GO:0005737">
    <property type="term" value="C:cytoplasm"/>
    <property type="evidence" value="ECO:0007669"/>
    <property type="project" value="TreeGrafter"/>
</dbReference>
<dbReference type="Gene3D" id="2.40.128.20">
    <property type="match status" value="1"/>
</dbReference>
<feature type="signal peptide" evidence="2">
    <location>
        <begin position="1"/>
        <end position="24"/>
    </location>
</feature>
<comment type="caution">
    <text evidence="3">The sequence shown here is derived from an EMBL/GenBank/DDBJ whole genome shotgun (WGS) entry which is preliminary data.</text>
</comment>
<keyword evidence="1" id="KW-1015">Disulfide bond</keyword>
<dbReference type="SUPFAM" id="SSF50814">
    <property type="entry name" value="Lipocalins"/>
    <property type="match status" value="1"/>
</dbReference>